<dbReference type="Proteomes" id="UP000015101">
    <property type="component" value="Unassembled WGS sequence"/>
</dbReference>
<dbReference type="CTD" id="20198938"/>
<dbReference type="InParanoid" id="T1EQT8"/>
<dbReference type="KEGG" id="hro:HELRODRAFT_160864"/>
<reference evidence="3" key="3">
    <citation type="submission" date="2015-06" db="UniProtKB">
        <authorList>
            <consortium name="EnsemblMetazoa"/>
        </authorList>
    </citation>
    <scope>IDENTIFICATION</scope>
</reference>
<dbReference type="RefSeq" id="XP_009016039.1">
    <property type="nucleotide sequence ID" value="XM_009017791.1"/>
</dbReference>
<reference evidence="2 4" key="2">
    <citation type="journal article" date="2013" name="Nature">
        <title>Insights into bilaterian evolution from three spiralian genomes.</title>
        <authorList>
            <person name="Simakov O."/>
            <person name="Marletaz F."/>
            <person name="Cho S.J."/>
            <person name="Edsinger-Gonzales E."/>
            <person name="Havlak P."/>
            <person name="Hellsten U."/>
            <person name="Kuo D.H."/>
            <person name="Larsson T."/>
            <person name="Lv J."/>
            <person name="Arendt D."/>
            <person name="Savage R."/>
            <person name="Osoegawa K."/>
            <person name="de Jong P."/>
            <person name="Grimwood J."/>
            <person name="Chapman J.A."/>
            <person name="Shapiro H."/>
            <person name="Aerts A."/>
            <person name="Otillar R.P."/>
            <person name="Terry A.Y."/>
            <person name="Boore J.L."/>
            <person name="Grigoriev I.V."/>
            <person name="Lindberg D.R."/>
            <person name="Seaver E.C."/>
            <person name="Weisblat D.A."/>
            <person name="Putnam N.H."/>
            <person name="Rokhsar D.S."/>
        </authorList>
    </citation>
    <scope>NUCLEOTIDE SEQUENCE</scope>
</reference>
<evidence type="ECO:0000313" key="3">
    <source>
        <dbReference type="EnsemblMetazoa" id="HelroP160864"/>
    </source>
</evidence>
<dbReference type="EnsemblMetazoa" id="HelroT160864">
    <property type="protein sequence ID" value="HelroP160864"/>
    <property type="gene ID" value="HelroG160864"/>
</dbReference>
<reference evidence="4" key="1">
    <citation type="submission" date="2012-12" db="EMBL/GenBank/DDBJ databases">
        <authorList>
            <person name="Hellsten U."/>
            <person name="Grimwood J."/>
            <person name="Chapman J.A."/>
            <person name="Shapiro H."/>
            <person name="Aerts A."/>
            <person name="Otillar R.P."/>
            <person name="Terry A.Y."/>
            <person name="Boore J.L."/>
            <person name="Simakov O."/>
            <person name="Marletaz F."/>
            <person name="Cho S.-J."/>
            <person name="Edsinger-Gonzales E."/>
            <person name="Havlak P."/>
            <person name="Kuo D.-H."/>
            <person name="Larsson T."/>
            <person name="Lv J."/>
            <person name="Arendt D."/>
            <person name="Savage R."/>
            <person name="Osoegawa K."/>
            <person name="de Jong P."/>
            <person name="Lindberg D.R."/>
            <person name="Seaver E.C."/>
            <person name="Weisblat D.A."/>
            <person name="Putnam N.H."/>
            <person name="Grigoriev I.V."/>
            <person name="Rokhsar D.S."/>
        </authorList>
    </citation>
    <scope>NUCLEOTIDE SEQUENCE</scope>
</reference>
<accession>T1EQT8</accession>
<sequence>MFTKLSAGIRISAKKSNERKSKNQSSSTTTATTATTRNHDSHHQSFYKNIFKTSSQKFWKANAEVSSQSPATFSTFGEVKRTRSLPGNHEVCTAPKTADDRCQSKSLKNSAKNLDRLENENYELLSFANGSNGAERLMKLNERIQKEERLRDGADKLLTHSFSQCYGNCLCFHYHSNYDFYNYLNHYSCRCCRYYSSYAYF</sequence>
<evidence type="ECO:0000256" key="1">
    <source>
        <dbReference type="SAM" id="MobiDB-lite"/>
    </source>
</evidence>
<name>T1EQT8_HELRO</name>
<dbReference type="AlphaFoldDB" id="T1EQT8"/>
<evidence type="ECO:0000313" key="2">
    <source>
        <dbReference type="EMBL" id="ESO06671.1"/>
    </source>
</evidence>
<dbReference type="EMBL" id="AMQM01000678">
    <property type="status" value="NOT_ANNOTATED_CDS"/>
    <property type="molecule type" value="Genomic_DNA"/>
</dbReference>
<organism evidence="3 4">
    <name type="scientific">Helobdella robusta</name>
    <name type="common">Californian leech</name>
    <dbReference type="NCBI Taxonomy" id="6412"/>
    <lineage>
        <taxon>Eukaryota</taxon>
        <taxon>Metazoa</taxon>
        <taxon>Spiralia</taxon>
        <taxon>Lophotrochozoa</taxon>
        <taxon>Annelida</taxon>
        <taxon>Clitellata</taxon>
        <taxon>Hirudinea</taxon>
        <taxon>Rhynchobdellida</taxon>
        <taxon>Glossiphoniidae</taxon>
        <taxon>Helobdella</taxon>
    </lineage>
</organism>
<dbReference type="EMBL" id="KB096324">
    <property type="protein sequence ID" value="ESO06671.1"/>
    <property type="molecule type" value="Genomic_DNA"/>
</dbReference>
<feature type="compositionally biased region" description="Low complexity" evidence="1">
    <location>
        <begin position="25"/>
        <end position="36"/>
    </location>
</feature>
<gene>
    <name evidence="3" type="primary">20198938</name>
    <name evidence="2" type="ORF">HELRODRAFT_160864</name>
</gene>
<keyword evidence="4" id="KW-1185">Reference proteome</keyword>
<dbReference type="GeneID" id="20198938"/>
<dbReference type="HOGENOM" id="CLU_1361754_0_0_1"/>
<evidence type="ECO:0000313" key="4">
    <source>
        <dbReference type="Proteomes" id="UP000015101"/>
    </source>
</evidence>
<proteinExistence type="predicted"/>
<feature type="region of interest" description="Disordered" evidence="1">
    <location>
        <begin position="1"/>
        <end position="42"/>
    </location>
</feature>
<protein>
    <submittedName>
        <fullName evidence="2 3">Uncharacterized protein</fullName>
    </submittedName>
</protein>